<dbReference type="InterPro" id="IPR051399">
    <property type="entry name" value="RNA-guided_DNA_endo/Transpos"/>
</dbReference>
<evidence type="ECO:0000259" key="9">
    <source>
        <dbReference type="Pfam" id="PF01385"/>
    </source>
</evidence>
<keyword evidence="3" id="KW-0815">Transposition</keyword>
<keyword evidence="4" id="KW-0479">Metal-binding</keyword>
<dbReference type="GO" id="GO:0046872">
    <property type="term" value="F:metal ion binding"/>
    <property type="evidence" value="ECO:0007669"/>
    <property type="project" value="UniProtKB-KW"/>
</dbReference>
<dbReference type="GO" id="GO:0003886">
    <property type="term" value="F:DNA (cytosine-5-)-methyltransferase activity"/>
    <property type="evidence" value="ECO:0007669"/>
    <property type="project" value="UniProtKB-EC"/>
</dbReference>
<keyword evidence="13" id="KW-1185">Reference proteome</keyword>
<dbReference type="AlphaFoldDB" id="A0A7U7G9I9"/>
<sequence>MRTVLTHRIELKPNKLQEARFRQCVGASRLAYNWALAEWQRQFEAGEKPNEAALRRQFNAIKPIEFPWILDLPKAVPQQAIKNVGRAYQRFFQKKSKFPRFKRRGVQDSARLDNGPETFAFDGERIRLPKIGWVTMREALRFDGKPLSATLSRKADRWFIAIPVEMERPEPVCESPASVGIDLGISTAITLSTGEKIDSPKPLKKHLQRMKRRSRQHSRTQKGSANRRKSAARLAKLHARIAQVRQDFLHKTTTELTQRFGLIGIEDLNVKGMMANDKLSRAISDIGFYEFRRQLEYKAALSGGTVVVVDRWFPSSKTCSACGGYCESMPLSVREWTCIECGAHHDRDINAALNIQRVALATVSWTGSHACGEEGAGRSRKTPVKPASLKQEITHGLFVHG</sequence>
<evidence type="ECO:0000313" key="13">
    <source>
        <dbReference type="Proteomes" id="UP000019184"/>
    </source>
</evidence>
<feature type="domain" description="Probable transposase IS891/IS1136/IS1341" evidence="9">
    <location>
        <begin position="162"/>
        <end position="275"/>
    </location>
</feature>
<evidence type="ECO:0000313" key="12">
    <source>
        <dbReference type="EMBL" id="CDH44417.1"/>
    </source>
</evidence>
<dbReference type="Pfam" id="PF12323">
    <property type="entry name" value="HTH_OrfB_IS605"/>
    <property type="match status" value="1"/>
</dbReference>
<keyword evidence="12" id="KW-0808">Transferase</keyword>
<gene>
    <name evidence="12" type="ORF">BN874_1660001</name>
</gene>
<evidence type="ECO:0000256" key="4">
    <source>
        <dbReference type="ARBA" id="ARBA00022723"/>
    </source>
</evidence>
<dbReference type="Pfam" id="PF01385">
    <property type="entry name" value="OrfB_IS605"/>
    <property type="match status" value="1"/>
</dbReference>
<evidence type="ECO:0000259" key="10">
    <source>
        <dbReference type="Pfam" id="PF07282"/>
    </source>
</evidence>
<dbReference type="Proteomes" id="UP000019184">
    <property type="component" value="Unassembled WGS sequence"/>
</dbReference>
<dbReference type="NCBIfam" id="NF040570">
    <property type="entry name" value="guided_TnpB"/>
    <property type="match status" value="1"/>
</dbReference>
<dbReference type="NCBIfam" id="TIGR01766">
    <property type="entry name" value="IS200/IS605 family accessory protein TnpB-like domain"/>
    <property type="match status" value="1"/>
</dbReference>
<dbReference type="OrthoDB" id="5560528at2"/>
<evidence type="ECO:0000256" key="1">
    <source>
        <dbReference type="ARBA" id="ARBA00008761"/>
    </source>
</evidence>
<comment type="caution">
    <text evidence="12">The sequence shown here is derived from an EMBL/GenBank/DDBJ whole genome shotgun (WGS) entry which is preliminary data.</text>
</comment>
<dbReference type="PANTHER" id="PTHR30405:SF25">
    <property type="entry name" value="RNA-GUIDED DNA ENDONUCLEASE INSQ-RELATED"/>
    <property type="match status" value="1"/>
</dbReference>
<comment type="similarity">
    <text evidence="2">In the N-terminal section; belongs to the transposase 2 family.</text>
</comment>
<keyword evidence="6" id="KW-0238">DNA-binding</keyword>
<evidence type="ECO:0000259" key="11">
    <source>
        <dbReference type="Pfam" id="PF12323"/>
    </source>
</evidence>
<feature type="domain" description="Cas12f1-like TNB" evidence="10">
    <location>
        <begin position="288"/>
        <end position="355"/>
    </location>
</feature>
<dbReference type="PANTHER" id="PTHR30405">
    <property type="entry name" value="TRANSPOSASE"/>
    <property type="match status" value="1"/>
</dbReference>
<protein>
    <submittedName>
        <fullName evidence="12">Transposase</fullName>
        <ecNumber evidence="12">2.1.1.37</ecNumber>
    </submittedName>
</protein>
<evidence type="ECO:0000256" key="2">
    <source>
        <dbReference type="ARBA" id="ARBA00011044"/>
    </source>
</evidence>
<dbReference type="RefSeq" id="WP_034431589.1">
    <property type="nucleotide sequence ID" value="NZ_CBTK010000075.1"/>
</dbReference>
<organism evidence="12 13">
    <name type="scientific">Candidatus Contendobacter odensis Run_B_J11</name>
    <dbReference type="NCBI Taxonomy" id="1400861"/>
    <lineage>
        <taxon>Bacteria</taxon>
        <taxon>Pseudomonadati</taxon>
        <taxon>Pseudomonadota</taxon>
        <taxon>Gammaproteobacteria</taxon>
        <taxon>Candidatus Competibacteraceae</taxon>
        <taxon>Candidatus Contendibacter</taxon>
    </lineage>
</organism>
<feature type="compositionally biased region" description="Basic residues" evidence="8">
    <location>
        <begin position="202"/>
        <end position="229"/>
    </location>
</feature>
<evidence type="ECO:0000256" key="3">
    <source>
        <dbReference type="ARBA" id="ARBA00022578"/>
    </source>
</evidence>
<keyword evidence="7" id="KW-0233">DNA recombination</keyword>
<keyword evidence="12" id="KW-0489">Methyltransferase</keyword>
<dbReference type="EC" id="2.1.1.37" evidence="12"/>
<name>A0A7U7G9I9_9GAMM</name>
<dbReference type="GO" id="GO:0032259">
    <property type="term" value="P:methylation"/>
    <property type="evidence" value="ECO:0007669"/>
    <property type="project" value="UniProtKB-KW"/>
</dbReference>
<evidence type="ECO:0000256" key="8">
    <source>
        <dbReference type="SAM" id="MobiDB-lite"/>
    </source>
</evidence>
<evidence type="ECO:0000256" key="7">
    <source>
        <dbReference type="ARBA" id="ARBA00023172"/>
    </source>
</evidence>
<dbReference type="GO" id="GO:0032196">
    <property type="term" value="P:transposition"/>
    <property type="evidence" value="ECO:0007669"/>
    <property type="project" value="UniProtKB-KW"/>
</dbReference>
<feature type="domain" description="Transposase putative helix-turn-helix" evidence="11">
    <location>
        <begin position="5"/>
        <end position="48"/>
    </location>
</feature>
<dbReference type="CDD" id="cd20805">
    <property type="entry name" value="C1_DGK_rpt2"/>
    <property type="match status" value="1"/>
</dbReference>
<reference evidence="12 13" key="1">
    <citation type="journal article" date="2014" name="ISME J.">
        <title>Candidatus Competibacter-lineage genomes retrieved from metagenomes reveal functional metabolic diversity.</title>
        <authorList>
            <person name="McIlroy S.J."/>
            <person name="Albertsen M."/>
            <person name="Andresen E.K."/>
            <person name="Saunders A.M."/>
            <person name="Kristiansen R."/>
            <person name="Stokholm-Bjerregaard M."/>
            <person name="Nielsen K.L."/>
            <person name="Nielsen P.H."/>
        </authorList>
    </citation>
    <scope>NUCLEOTIDE SEQUENCE [LARGE SCALE GENOMIC DNA]</scope>
    <source>
        <strain evidence="12 13">Run_B_J11</strain>
    </source>
</reference>
<dbReference type="InterPro" id="IPR021027">
    <property type="entry name" value="Transposase_put_HTH"/>
</dbReference>
<evidence type="ECO:0000256" key="5">
    <source>
        <dbReference type="ARBA" id="ARBA00022833"/>
    </source>
</evidence>
<dbReference type="Pfam" id="PF07282">
    <property type="entry name" value="Cas12f1-like_TNB"/>
    <property type="match status" value="1"/>
</dbReference>
<dbReference type="EMBL" id="CBTK010000075">
    <property type="protein sequence ID" value="CDH44417.1"/>
    <property type="molecule type" value="Genomic_DNA"/>
</dbReference>
<evidence type="ECO:0000256" key="6">
    <source>
        <dbReference type="ARBA" id="ARBA00023125"/>
    </source>
</evidence>
<proteinExistence type="inferred from homology"/>
<feature type="region of interest" description="Disordered" evidence="8">
    <location>
        <begin position="195"/>
        <end position="229"/>
    </location>
</feature>
<accession>A0A7U7G9I9</accession>
<dbReference type="InterPro" id="IPR010095">
    <property type="entry name" value="Cas12f1-like_TNB"/>
</dbReference>
<dbReference type="GO" id="GO:0003677">
    <property type="term" value="F:DNA binding"/>
    <property type="evidence" value="ECO:0007669"/>
    <property type="project" value="UniProtKB-KW"/>
</dbReference>
<keyword evidence="5" id="KW-0862">Zinc</keyword>
<comment type="similarity">
    <text evidence="1">In the C-terminal section; belongs to the transposase 35 family.</text>
</comment>
<dbReference type="InterPro" id="IPR001959">
    <property type="entry name" value="Transposase"/>
</dbReference>
<dbReference type="GO" id="GO:0006310">
    <property type="term" value="P:DNA recombination"/>
    <property type="evidence" value="ECO:0007669"/>
    <property type="project" value="UniProtKB-KW"/>
</dbReference>